<name>A0AAV5CVX0_ELECO</name>
<organism evidence="3 4">
    <name type="scientific">Eleusine coracana subsp. coracana</name>
    <dbReference type="NCBI Taxonomy" id="191504"/>
    <lineage>
        <taxon>Eukaryota</taxon>
        <taxon>Viridiplantae</taxon>
        <taxon>Streptophyta</taxon>
        <taxon>Embryophyta</taxon>
        <taxon>Tracheophyta</taxon>
        <taxon>Spermatophyta</taxon>
        <taxon>Magnoliopsida</taxon>
        <taxon>Liliopsida</taxon>
        <taxon>Poales</taxon>
        <taxon>Poaceae</taxon>
        <taxon>PACMAD clade</taxon>
        <taxon>Chloridoideae</taxon>
        <taxon>Cynodonteae</taxon>
        <taxon>Eleusininae</taxon>
        <taxon>Eleusine</taxon>
    </lineage>
</organism>
<keyword evidence="4" id="KW-1185">Reference proteome</keyword>
<feature type="transmembrane region" description="Helical" evidence="2">
    <location>
        <begin position="20"/>
        <end position="44"/>
    </location>
</feature>
<evidence type="ECO:0000313" key="4">
    <source>
        <dbReference type="Proteomes" id="UP001054889"/>
    </source>
</evidence>
<keyword evidence="1 2" id="KW-0489">Methyltransferase</keyword>
<keyword evidence="2" id="KW-0735">Signal-anchor</keyword>
<dbReference type="InterPro" id="IPR004159">
    <property type="entry name" value="Put_SAM_MeTrfase"/>
</dbReference>
<keyword evidence="2" id="KW-0325">Glycoprotein</keyword>
<protein>
    <recommendedName>
        <fullName evidence="2">Methyltransferase</fullName>
        <ecNumber evidence="2">2.1.1.-</ecNumber>
    </recommendedName>
</protein>
<comment type="subcellular location">
    <subcellularLocation>
        <location evidence="2">Membrane</location>
        <topology evidence="2">Single-pass type II membrane protein</topology>
    </subcellularLocation>
</comment>
<dbReference type="EMBL" id="BQKI01000009">
    <property type="protein sequence ID" value="GJN02018.1"/>
    <property type="molecule type" value="Genomic_DNA"/>
</dbReference>
<dbReference type="GO" id="GO:0005802">
    <property type="term" value="C:trans-Golgi network"/>
    <property type="evidence" value="ECO:0007669"/>
    <property type="project" value="TreeGrafter"/>
</dbReference>
<dbReference type="PANTHER" id="PTHR10108">
    <property type="entry name" value="SAM-DEPENDENT METHYLTRANSFERASE"/>
    <property type="match status" value="1"/>
</dbReference>
<sequence>MGLLSSLPPHRRRGALSGGYQWSFLDVVWAVFIVAVVVFLALVFTRARGDPLPVPGAASVRVGAGVPPCAASEVDLLPCEDPRRSSRLSREMNYYRERHCPARGEAPACLVPPPRGYRVPVPWPESLHKVSGVGIGLSTVIMHLARQYMPYGKIAERKGHQGWMKHEGSYFIFPGGGTMFPDGAEQYIEKLSQYVPLKNGVLRTDGSYLIEVDRLLRPGGFLIISGPPVRWKKQEKEWGELQAMTQALCYKSITVDGNTAIWKKPVEASCLPNQHEFGLDLCSTKDDPDEAWCEPFSTYPRTYDLIHANGINSLIIDPVSGKSRCDLFDVMLEMDRILRPEGTAVIRGSHDVISKASQVAQSIRWNVKVHDSEPESGDSEKLLVATKTFWKRPLTS</sequence>
<dbReference type="GO" id="GO:0032259">
    <property type="term" value="P:methylation"/>
    <property type="evidence" value="ECO:0007669"/>
    <property type="project" value="UniProtKB-KW"/>
</dbReference>
<keyword evidence="2" id="KW-0812">Transmembrane</keyword>
<dbReference type="GO" id="GO:0008757">
    <property type="term" value="F:S-adenosylmethionine-dependent methyltransferase activity"/>
    <property type="evidence" value="ECO:0007669"/>
    <property type="project" value="TreeGrafter"/>
</dbReference>
<reference evidence="3" key="2">
    <citation type="submission" date="2021-12" db="EMBL/GenBank/DDBJ databases">
        <title>Resequencing data analysis of finger millet.</title>
        <authorList>
            <person name="Hatakeyama M."/>
            <person name="Aluri S."/>
            <person name="Balachadran M.T."/>
            <person name="Sivarajan S.R."/>
            <person name="Poveda L."/>
            <person name="Shimizu-Inatsugi R."/>
            <person name="Schlapbach R."/>
            <person name="Sreeman S.M."/>
            <person name="Shimizu K.K."/>
        </authorList>
    </citation>
    <scope>NUCLEOTIDE SEQUENCE</scope>
</reference>
<evidence type="ECO:0000256" key="1">
    <source>
        <dbReference type="ARBA" id="ARBA00022603"/>
    </source>
</evidence>
<accession>A0AAV5CVX0</accession>
<evidence type="ECO:0000256" key="2">
    <source>
        <dbReference type="RuleBase" id="RU366043"/>
    </source>
</evidence>
<dbReference type="Proteomes" id="UP001054889">
    <property type="component" value="Unassembled WGS sequence"/>
</dbReference>
<dbReference type="Pfam" id="PF03141">
    <property type="entry name" value="Methyltransf_29"/>
    <property type="match status" value="2"/>
</dbReference>
<dbReference type="PANTHER" id="PTHR10108:SF763">
    <property type="entry name" value="PECTIN METHYLTRANSFERASE QUA3-RELATED"/>
    <property type="match status" value="1"/>
</dbReference>
<reference evidence="3" key="1">
    <citation type="journal article" date="2018" name="DNA Res.">
        <title>Multiple hybrid de novo genome assembly of finger millet, an orphan allotetraploid crop.</title>
        <authorList>
            <person name="Hatakeyama M."/>
            <person name="Aluri S."/>
            <person name="Balachadran M.T."/>
            <person name="Sivarajan S.R."/>
            <person name="Patrignani A."/>
            <person name="Gruter S."/>
            <person name="Poveda L."/>
            <person name="Shimizu-Inatsugi R."/>
            <person name="Baeten J."/>
            <person name="Francoijs K.J."/>
            <person name="Nataraja K.N."/>
            <person name="Reddy Y.A.N."/>
            <person name="Phadnis S."/>
            <person name="Ravikumar R.L."/>
            <person name="Schlapbach R."/>
            <person name="Sreeman S.M."/>
            <person name="Shimizu K.K."/>
        </authorList>
    </citation>
    <scope>NUCLEOTIDE SEQUENCE</scope>
</reference>
<dbReference type="EC" id="2.1.1.-" evidence="2"/>
<keyword evidence="2" id="KW-1133">Transmembrane helix</keyword>
<comment type="similarity">
    <text evidence="2">Belongs to the methyltransferase superfamily.</text>
</comment>
<keyword evidence="2" id="KW-0808">Transferase</keyword>
<evidence type="ECO:0000313" key="3">
    <source>
        <dbReference type="EMBL" id="GJN02018.1"/>
    </source>
</evidence>
<comment type="caution">
    <text evidence="3">The sequence shown here is derived from an EMBL/GenBank/DDBJ whole genome shotgun (WGS) entry which is preliminary data.</text>
</comment>
<dbReference type="AlphaFoldDB" id="A0AAV5CVX0"/>
<dbReference type="GO" id="GO:0016020">
    <property type="term" value="C:membrane"/>
    <property type="evidence" value="ECO:0007669"/>
    <property type="project" value="UniProtKB-SubCell"/>
</dbReference>
<gene>
    <name evidence="3" type="primary">ga19329</name>
    <name evidence="3" type="ORF">PR202_ga19329</name>
</gene>
<keyword evidence="2" id="KW-0472">Membrane</keyword>
<dbReference type="GO" id="GO:0005768">
    <property type="term" value="C:endosome"/>
    <property type="evidence" value="ECO:0007669"/>
    <property type="project" value="TreeGrafter"/>
</dbReference>
<proteinExistence type="inferred from homology"/>